<comment type="caution">
    <text evidence="2">The sequence shown here is derived from an EMBL/GenBank/DDBJ whole genome shotgun (WGS) entry which is preliminary data.</text>
</comment>
<dbReference type="SUPFAM" id="SSF52096">
    <property type="entry name" value="ClpP/crotonase"/>
    <property type="match status" value="1"/>
</dbReference>
<dbReference type="Gene3D" id="3.90.226.10">
    <property type="entry name" value="2-enoyl-CoA Hydratase, Chain A, domain 1"/>
    <property type="match status" value="1"/>
</dbReference>
<dbReference type="Gene3D" id="1.10.12.10">
    <property type="entry name" value="Lyase 2-enoyl-coa Hydratase, Chain A, domain 2"/>
    <property type="match status" value="1"/>
</dbReference>
<dbReference type="EMBL" id="JBHSJJ010000007">
    <property type="protein sequence ID" value="MFC4872677.1"/>
    <property type="molecule type" value="Genomic_DNA"/>
</dbReference>
<dbReference type="InterPro" id="IPR029045">
    <property type="entry name" value="ClpP/crotonase-like_dom_sf"/>
</dbReference>
<organism evidence="2 3">
    <name type="scientific">Negadavirga shengliensis</name>
    <dbReference type="NCBI Taxonomy" id="1389218"/>
    <lineage>
        <taxon>Bacteria</taxon>
        <taxon>Pseudomonadati</taxon>
        <taxon>Bacteroidota</taxon>
        <taxon>Cytophagia</taxon>
        <taxon>Cytophagales</taxon>
        <taxon>Cyclobacteriaceae</taxon>
        <taxon>Negadavirga</taxon>
    </lineage>
</organism>
<evidence type="ECO:0000313" key="2">
    <source>
        <dbReference type="EMBL" id="MFC4872677.1"/>
    </source>
</evidence>
<comment type="similarity">
    <text evidence="1">Belongs to the enoyl-CoA hydratase/isomerase family.</text>
</comment>
<dbReference type="Pfam" id="PF00378">
    <property type="entry name" value="ECH_1"/>
    <property type="match status" value="1"/>
</dbReference>
<evidence type="ECO:0000313" key="3">
    <source>
        <dbReference type="Proteomes" id="UP001595818"/>
    </source>
</evidence>
<gene>
    <name evidence="2" type="ORF">ACFPFU_13350</name>
</gene>
<proteinExistence type="inferred from homology"/>
<dbReference type="CDD" id="cd06558">
    <property type="entry name" value="crotonase-like"/>
    <property type="match status" value="1"/>
</dbReference>
<dbReference type="PANTHER" id="PTHR42964:SF1">
    <property type="entry name" value="POLYKETIDE BIOSYNTHESIS ENOYL-COA HYDRATASE PKSH-RELATED"/>
    <property type="match status" value="1"/>
</dbReference>
<protein>
    <submittedName>
        <fullName evidence="2">Enoyl-CoA hydratase/isomerase family protein</fullName>
    </submittedName>
</protein>
<evidence type="ECO:0000256" key="1">
    <source>
        <dbReference type="ARBA" id="ARBA00005254"/>
    </source>
</evidence>
<name>A0ABV9T1S6_9BACT</name>
<sequence length="259" mass="28760">MAQAYVSRKTINRIGYLTLKRPDKKNALNGQMVNEIHQSLDHFEKEDAVKVLVIRAAGDVFCSGADLGYLEQLKDFSYEENLEDSHLLRSLFEKIYRFPKVVIAQVHGAAIAGGCGLANVCDFVFATDNSEFGFPEVKIGFLPALVMVFLKEKIGTAKARQLLLTGDMINAEEALKMGMVFRVVEKKALEGEVKAFAQKLIHENSGESLASIKKMLALLPGKSLDEGLRYAAEMNARARNTDDCKKGIAAFLNKQKIQW</sequence>
<dbReference type="InterPro" id="IPR014748">
    <property type="entry name" value="Enoyl-CoA_hydra_C"/>
</dbReference>
<reference evidence="3" key="1">
    <citation type="journal article" date="2019" name="Int. J. Syst. Evol. Microbiol.">
        <title>The Global Catalogue of Microorganisms (GCM) 10K type strain sequencing project: providing services to taxonomists for standard genome sequencing and annotation.</title>
        <authorList>
            <consortium name="The Broad Institute Genomics Platform"/>
            <consortium name="The Broad Institute Genome Sequencing Center for Infectious Disease"/>
            <person name="Wu L."/>
            <person name="Ma J."/>
        </authorList>
    </citation>
    <scope>NUCLEOTIDE SEQUENCE [LARGE SCALE GENOMIC DNA]</scope>
    <source>
        <strain evidence="3">CGMCC 4.7466</strain>
    </source>
</reference>
<accession>A0ABV9T1S6</accession>
<keyword evidence="3" id="KW-1185">Reference proteome</keyword>
<dbReference type="InterPro" id="IPR001753">
    <property type="entry name" value="Enoyl-CoA_hydra/iso"/>
</dbReference>
<dbReference type="RefSeq" id="WP_377065260.1">
    <property type="nucleotide sequence ID" value="NZ_JBHSJJ010000007.1"/>
</dbReference>
<dbReference type="PANTHER" id="PTHR42964">
    <property type="entry name" value="ENOYL-COA HYDRATASE"/>
    <property type="match status" value="1"/>
</dbReference>
<dbReference type="InterPro" id="IPR051683">
    <property type="entry name" value="Enoyl-CoA_Hydratase/Isomerase"/>
</dbReference>
<dbReference type="Proteomes" id="UP001595818">
    <property type="component" value="Unassembled WGS sequence"/>
</dbReference>